<dbReference type="GO" id="GO:0007411">
    <property type="term" value="P:axon guidance"/>
    <property type="evidence" value="ECO:0007669"/>
    <property type="project" value="TreeGrafter"/>
</dbReference>
<dbReference type="GO" id="GO:0030424">
    <property type="term" value="C:axon"/>
    <property type="evidence" value="ECO:0007669"/>
    <property type="project" value="TreeGrafter"/>
</dbReference>
<dbReference type="InterPro" id="IPR013783">
    <property type="entry name" value="Ig-like_fold"/>
</dbReference>
<dbReference type="GO" id="GO:0007156">
    <property type="term" value="P:homophilic cell adhesion via plasma membrane adhesion molecules"/>
    <property type="evidence" value="ECO:0007669"/>
    <property type="project" value="TreeGrafter"/>
</dbReference>
<dbReference type="Pfam" id="PF13927">
    <property type="entry name" value="Ig_3"/>
    <property type="match status" value="1"/>
</dbReference>
<dbReference type="EMBL" id="GEZM01001652">
    <property type="protein sequence ID" value="JAV97619.1"/>
    <property type="molecule type" value="Transcribed_RNA"/>
</dbReference>
<dbReference type="SUPFAM" id="SSF48726">
    <property type="entry name" value="Immunoglobulin"/>
    <property type="match status" value="1"/>
</dbReference>
<keyword evidence="1" id="KW-0393">Immunoglobulin domain</keyword>
<dbReference type="InterPro" id="IPR003599">
    <property type="entry name" value="Ig_sub"/>
</dbReference>
<feature type="domain" description="Ig-like" evidence="2">
    <location>
        <begin position="18"/>
        <end position="109"/>
    </location>
</feature>
<dbReference type="GO" id="GO:0005886">
    <property type="term" value="C:plasma membrane"/>
    <property type="evidence" value="ECO:0007669"/>
    <property type="project" value="TreeGrafter"/>
</dbReference>
<dbReference type="InterPro" id="IPR003598">
    <property type="entry name" value="Ig_sub2"/>
</dbReference>
<evidence type="ECO:0000313" key="3">
    <source>
        <dbReference type="EMBL" id="JAV97618.1"/>
    </source>
</evidence>
<name>A0A1Y1NJC7_PHOPY</name>
<dbReference type="PANTHER" id="PTHR10075">
    <property type="entry name" value="BASIGIN RELATED"/>
    <property type="match status" value="1"/>
</dbReference>
<dbReference type="PANTHER" id="PTHR10075:SF100">
    <property type="entry name" value="FASCICLIN-2"/>
    <property type="match status" value="1"/>
</dbReference>
<reference evidence="3" key="1">
    <citation type="journal article" date="2016" name="Sci. Rep.">
        <title>Molecular characterization of firefly nuptial gifts: a multi-omics approach sheds light on postcopulatory sexual selection.</title>
        <authorList>
            <person name="Al-Wathiqui N."/>
            <person name="Fallon T.R."/>
            <person name="South A."/>
            <person name="Weng J.K."/>
            <person name="Lewis S.M."/>
        </authorList>
    </citation>
    <scope>NUCLEOTIDE SEQUENCE</scope>
</reference>
<dbReference type="Gene3D" id="2.60.40.10">
    <property type="entry name" value="Immunoglobulins"/>
    <property type="match status" value="1"/>
</dbReference>
<organism evidence="3">
    <name type="scientific">Photinus pyralis</name>
    <name type="common">Common eastern firefly</name>
    <name type="synonym">Lampyris pyralis</name>
    <dbReference type="NCBI Taxonomy" id="7054"/>
    <lineage>
        <taxon>Eukaryota</taxon>
        <taxon>Metazoa</taxon>
        <taxon>Ecdysozoa</taxon>
        <taxon>Arthropoda</taxon>
        <taxon>Hexapoda</taxon>
        <taxon>Insecta</taxon>
        <taxon>Pterygota</taxon>
        <taxon>Neoptera</taxon>
        <taxon>Endopterygota</taxon>
        <taxon>Coleoptera</taxon>
        <taxon>Polyphaga</taxon>
        <taxon>Elateriformia</taxon>
        <taxon>Elateroidea</taxon>
        <taxon>Lampyridae</taxon>
        <taxon>Lampyrinae</taxon>
        <taxon>Photinus</taxon>
    </lineage>
</organism>
<protein>
    <recommendedName>
        <fullName evidence="2">Ig-like domain-containing protein</fullName>
    </recommendedName>
</protein>
<dbReference type="GO" id="GO:0070593">
    <property type="term" value="P:dendrite self-avoidance"/>
    <property type="evidence" value="ECO:0007669"/>
    <property type="project" value="TreeGrafter"/>
</dbReference>
<dbReference type="SMART" id="SM00408">
    <property type="entry name" value="IGc2"/>
    <property type="match status" value="1"/>
</dbReference>
<dbReference type="InterPro" id="IPR007110">
    <property type="entry name" value="Ig-like_dom"/>
</dbReference>
<dbReference type="EMBL" id="GEZM01001653">
    <property type="protein sequence ID" value="JAV97618.1"/>
    <property type="molecule type" value="Transcribed_RNA"/>
</dbReference>
<evidence type="ECO:0000256" key="1">
    <source>
        <dbReference type="ARBA" id="ARBA00023319"/>
    </source>
</evidence>
<evidence type="ECO:0000259" key="2">
    <source>
        <dbReference type="PROSITE" id="PS50835"/>
    </source>
</evidence>
<sequence>MRPFEYVISIYFAFTVLPVISPFQFDDPLNAGDIAQLFCHVTKGDRPLKIKWYHNGKHISHHGLGISTSAFGTHTSILSISSVEPIHSGDYTCVASNVAGKAQYTTTLDVFGTYLVCLSIIGRIYF</sequence>
<dbReference type="GO" id="GO:0098632">
    <property type="term" value="F:cell-cell adhesion mediator activity"/>
    <property type="evidence" value="ECO:0007669"/>
    <property type="project" value="TreeGrafter"/>
</dbReference>
<accession>A0A1Y1NJC7</accession>
<dbReference type="FunFam" id="2.60.40.10:FF:000333">
    <property type="entry name" value="Down syndrome cell adhesion molecule"/>
    <property type="match status" value="1"/>
</dbReference>
<dbReference type="InterPro" id="IPR036179">
    <property type="entry name" value="Ig-like_dom_sf"/>
</dbReference>
<proteinExistence type="predicted"/>
<dbReference type="AlphaFoldDB" id="A0A1Y1NJC7"/>
<dbReference type="PROSITE" id="PS50835">
    <property type="entry name" value="IG_LIKE"/>
    <property type="match status" value="1"/>
</dbReference>
<dbReference type="SMART" id="SM00409">
    <property type="entry name" value="IG"/>
    <property type="match status" value="1"/>
</dbReference>